<dbReference type="RefSeq" id="WP_117618761.1">
    <property type="nucleotide sequence ID" value="NZ_CP101118.1"/>
</dbReference>
<dbReference type="Pfam" id="PF04365">
    <property type="entry name" value="BrnT_toxin"/>
    <property type="match status" value="1"/>
</dbReference>
<evidence type="ECO:0000313" key="1">
    <source>
        <dbReference type="EMBL" id="WZF87085.1"/>
    </source>
</evidence>
<organism evidence="1 2">
    <name type="scientific">Marinobacter metalliresistant</name>
    <dbReference type="NCBI Taxonomy" id="2961995"/>
    <lineage>
        <taxon>Bacteria</taxon>
        <taxon>Pseudomonadati</taxon>
        <taxon>Pseudomonadota</taxon>
        <taxon>Gammaproteobacteria</taxon>
        <taxon>Pseudomonadales</taxon>
        <taxon>Marinobacteraceae</taxon>
        <taxon>Marinobacter</taxon>
    </lineage>
</organism>
<dbReference type="InterPro" id="IPR007460">
    <property type="entry name" value="BrnT_toxin"/>
</dbReference>
<dbReference type="Gene3D" id="3.10.450.530">
    <property type="entry name" value="Ribonuclease toxin, BrnT, of type II toxin-antitoxin system"/>
    <property type="match status" value="1"/>
</dbReference>
<dbReference type="InterPro" id="IPR038573">
    <property type="entry name" value="BrnT_sf"/>
</dbReference>
<gene>
    <name evidence="1" type="ORF">NLK58_11990</name>
</gene>
<keyword evidence="2" id="KW-1185">Reference proteome</keyword>
<name>A0ABZ2VX85_9GAMM</name>
<reference evidence="1 2" key="1">
    <citation type="submission" date="2022-07" db="EMBL/GenBank/DDBJ databases">
        <title>A copper resistant bacterium isolated from sediment samples of deep sea hydrothermal areas.</title>
        <authorList>
            <person name="Zeng X."/>
        </authorList>
    </citation>
    <scope>NUCLEOTIDE SEQUENCE [LARGE SCALE GENOMIC DNA]</scope>
    <source>
        <strain evidence="2">CuT 6</strain>
    </source>
</reference>
<dbReference type="EMBL" id="CP101118">
    <property type="protein sequence ID" value="WZF87085.1"/>
    <property type="molecule type" value="Genomic_DNA"/>
</dbReference>
<proteinExistence type="predicted"/>
<evidence type="ECO:0000313" key="2">
    <source>
        <dbReference type="Proteomes" id="UP001475781"/>
    </source>
</evidence>
<sequence length="98" mass="11706">MHHFTFEWDSTKSDSNLRKHGVSFEEAKTVFTDEFGRLMSDPDHSELSEDRFLLLGTSIHSRLLVVCHCTRQEDRIRIISARKAEKRERKIYERFRHA</sequence>
<accession>A0ABZ2VX85</accession>
<dbReference type="Proteomes" id="UP001475781">
    <property type="component" value="Chromosome"/>
</dbReference>
<protein>
    <submittedName>
        <fullName evidence="1">BrnT family toxin</fullName>
    </submittedName>
</protein>